<name>E8ZIU4_MYCHL</name>
<dbReference type="KEGG" id="mha:HF1_10570"/>
<dbReference type="AlphaFoldDB" id="E8ZIU4"/>
<evidence type="ECO:0000256" key="1">
    <source>
        <dbReference type="SAM" id="MobiDB-lite"/>
    </source>
</evidence>
<keyword evidence="3" id="KW-1185">Reference proteome</keyword>
<organism evidence="2 3">
    <name type="scientific">Mycoplasma haemofelis (strain Langford 1)</name>
    <name type="common">Haemobartonella felis</name>
    <dbReference type="NCBI Taxonomy" id="941640"/>
    <lineage>
        <taxon>Bacteria</taxon>
        <taxon>Bacillati</taxon>
        <taxon>Mycoplasmatota</taxon>
        <taxon>Mollicutes</taxon>
        <taxon>Mycoplasmataceae</taxon>
        <taxon>Mycoplasma</taxon>
    </lineage>
</organism>
<gene>
    <name evidence="2" type="ORF">HF1_10570</name>
</gene>
<feature type="region of interest" description="Disordered" evidence="1">
    <location>
        <begin position="51"/>
        <end position="72"/>
    </location>
</feature>
<evidence type="ECO:0000313" key="2">
    <source>
        <dbReference type="EMBL" id="CBY93065.1"/>
    </source>
</evidence>
<reference evidence="2 3" key="1">
    <citation type="journal article" date="2011" name="J. Bacteriol.">
        <title>Complete genome sequence of Mycoplasma haemofelis, a hemotropic mycoplasma.</title>
        <authorList>
            <person name="Barker E.N."/>
            <person name="Helps C.R."/>
            <person name="Peters I.R."/>
            <person name="Darby A.C."/>
            <person name="Radford A.D."/>
            <person name="Tasker S."/>
        </authorList>
    </citation>
    <scope>NUCLEOTIDE SEQUENCE [LARGE SCALE GENOMIC DNA]</scope>
    <source>
        <strain evidence="2 3">Langford 1</strain>
    </source>
</reference>
<evidence type="ECO:0000313" key="3">
    <source>
        <dbReference type="Proteomes" id="UP000008637"/>
    </source>
</evidence>
<sequence length="188" mass="20903">MPSLSLLKVICGGVAATAGTLGIGSFLLPEAPAEESIATKKVSFEDQEFEDFEEAEREEPVVVEDSEEDEELPAKIDETVGDIKEESEPVIPKCTLYIVEEPKGVGKDRVVTKILSKVTQDQKSFLSGKGNQFGIDVRRACPETMNEPKNIYVWQKQDYWKSWIYAEDVSTQDWLSKGVAAPKDSKDI</sequence>
<accession>E8ZIU4</accession>
<dbReference type="Proteomes" id="UP000008637">
    <property type="component" value="Chromosome"/>
</dbReference>
<dbReference type="HOGENOM" id="CLU_111546_0_0_14"/>
<feature type="compositionally biased region" description="Acidic residues" evidence="1">
    <location>
        <begin position="51"/>
        <end position="71"/>
    </location>
</feature>
<proteinExistence type="predicted"/>
<dbReference type="EMBL" id="FR773153">
    <property type="protein sequence ID" value="CBY93065.1"/>
    <property type="molecule type" value="Genomic_DNA"/>
</dbReference>
<protein>
    <submittedName>
        <fullName evidence="2">Uncharacterized protein</fullName>
    </submittedName>
</protein>